<dbReference type="Proteomes" id="UP001220610">
    <property type="component" value="Chromosome"/>
</dbReference>
<evidence type="ECO:0000256" key="13">
    <source>
        <dbReference type="SAM" id="Phobius"/>
    </source>
</evidence>
<proteinExistence type="inferred from homology"/>
<evidence type="ECO:0000256" key="10">
    <source>
        <dbReference type="ARBA" id="ARBA00023004"/>
    </source>
</evidence>
<dbReference type="GO" id="GO:0005506">
    <property type="term" value="F:iron ion binding"/>
    <property type="evidence" value="ECO:0007669"/>
    <property type="project" value="InterPro"/>
</dbReference>
<organism evidence="15 16">
    <name type="scientific">Candidatus Pseudobacter hemicellulosilyticus</name>
    <dbReference type="NCBI Taxonomy" id="3121375"/>
    <lineage>
        <taxon>Bacteria</taxon>
        <taxon>Pseudomonadati</taxon>
        <taxon>Bacteroidota</taxon>
        <taxon>Chitinophagia</taxon>
        <taxon>Chitinophagales</taxon>
        <taxon>Chitinophagaceae</taxon>
        <taxon>Pseudobacter</taxon>
    </lineage>
</organism>
<dbReference type="Gene3D" id="1.20.950.20">
    <property type="entry name" value="Transmembrane di-heme cytochromes, Chain C"/>
    <property type="match status" value="1"/>
</dbReference>
<evidence type="ECO:0000256" key="8">
    <source>
        <dbReference type="ARBA" id="ARBA00022982"/>
    </source>
</evidence>
<feature type="domain" description="Cytochrome b561 bacterial/Ni-hydrogenase" evidence="14">
    <location>
        <begin position="17"/>
        <end position="221"/>
    </location>
</feature>
<dbReference type="PANTHER" id="PTHR30485">
    <property type="entry name" value="NI/FE-HYDROGENASE 1 B-TYPE CYTOCHROME SUBUNIT"/>
    <property type="match status" value="1"/>
</dbReference>
<dbReference type="GO" id="GO:0020037">
    <property type="term" value="F:heme binding"/>
    <property type="evidence" value="ECO:0007669"/>
    <property type="project" value="TreeGrafter"/>
</dbReference>
<keyword evidence="8" id="KW-0249">Electron transport</keyword>
<dbReference type="PRINTS" id="PR00161">
    <property type="entry name" value="NIHGNASECYTB"/>
</dbReference>
<dbReference type="InterPro" id="IPR000516">
    <property type="entry name" value="Ni-dep_Hydgase_cyt-B"/>
</dbReference>
<comment type="similarity">
    <text evidence="2">Belongs to the HupC/HyaC/HydC family.</text>
</comment>
<accession>A0AAJ6BHQ2</accession>
<dbReference type="NCBIfam" id="TIGR02125">
    <property type="entry name" value="CytB-hydogenase"/>
    <property type="match status" value="1"/>
</dbReference>
<evidence type="ECO:0000256" key="7">
    <source>
        <dbReference type="ARBA" id="ARBA00022723"/>
    </source>
</evidence>
<evidence type="ECO:0000256" key="3">
    <source>
        <dbReference type="ARBA" id="ARBA00022448"/>
    </source>
</evidence>
<dbReference type="Pfam" id="PF01292">
    <property type="entry name" value="Ni_hydr_CYTB"/>
    <property type="match status" value="1"/>
</dbReference>
<evidence type="ECO:0000256" key="11">
    <source>
        <dbReference type="ARBA" id="ARBA00023136"/>
    </source>
</evidence>
<keyword evidence="11 13" id="KW-0472">Membrane</keyword>
<dbReference type="InterPro" id="IPR016174">
    <property type="entry name" value="Di-haem_cyt_TM"/>
</dbReference>
<dbReference type="InterPro" id="IPR011577">
    <property type="entry name" value="Cyt_b561_bac/Ni-Hgenase"/>
</dbReference>
<keyword evidence="4" id="KW-1003">Cell membrane</keyword>
<protein>
    <submittedName>
        <fullName evidence="15">Ni/Fe-hydrogenase, b-type cytochrome subunit</fullName>
    </submittedName>
</protein>
<keyword evidence="6 13" id="KW-0812">Transmembrane</keyword>
<dbReference type="PANTHER" id="PTHR30485:SF0">
    <property type="entry name" value="NI_FE-HYDROGENASE 1 B-TYPE CYTOCHROME SUBUNIT-RELATED"/>
    <property type="match status" value="1"/>
</dbReference>
<feature type="transmembrane region" description="Helical" evidence="13">
    <location>
        <begin position="63"/>
        <end position="85"/>
    </location>
</feature>
<dbReference type="AlphaFoldDB" id="A0AAJ6BHQ2"/>
<dbReference type="EMBL" id="CP119311">
    <property type="protein sequence ID" value="WEK37970.1"/>
    <property type="molecule type" value="Genomic_DNA"/>
</dbReference>
<evidence type="ECO:0000256" key="2">
    <source>
        <dbReference type="ARBA" id="ARBA00008622"/>
    </source>
</evidence>
<comment type="subcellular location">
    <subcellularLocation>
        <location evidence="1">Cell membrane</location>
        <topology evidence="1">Multi-pass membrane protein</topology>
    </subcellularLocation>
</comment>
<evidence type="ECO:0000259" key="14">
    <source>
        <dbReference type="Pfam" id="PF01292"/>
    </source>
</evidence>
<dbReference type="GO" id="GO:0009055">
    <property type="term" value="F:electron transfer activity"/>
    <property type="evidence" value="ECO:0007669"/>
    <property type="project" value="InterPro"/>
</dbReference>
<evidence type="ECO:0000256" key="12">
    <source>
        <dbReference type="SAM" id="MobiDB-lite"/>
    </source>
</evidence>
<evidence type="ECO:0000256" key="5">
    <source>
        <dbReference type="ARBA" id="ARBA00022617"/>
    </source>
</evidence>
<dbReference type="SUPFAM" id="SSF81342">
    <property type="entry name" value="Transmembrane di-heme cytochromes"/>
    <property type="match status" value="1"/>
</dbReference>
<evidence type="ECO:0000256" key="9">
    <source>
        <dbReference type="ARBA" id="ARBA00022989"/>
    </source>
</evidence>
<dbReference type="GO" id="GO:0022904">
    <property type="term" value="P:respiratory electron transport chain"/>
    <property type="evidence" value="ECO:0007669"/>
    <property type="project" value="InterPro"/>
</dbReference>
<keyword evidence="5" id="KW-0349">Heme</keyword>
<keyword evidence="10" id="KW-0408">Iron</keyword>
<evidence type="ECO:0000313" key="15">
    <source>
        <dbReference type="EMBL" id="WEK37970.1"/>
    </source>
</evidence>
<dbReference type="InterPro" id="IPR051542">
    <property type="entry name" value="Hydrogenase_cytochrome"/>
</dbReference>
<keyword evidence="7" id="KW-0479">Metal-binding</keyword>
<feature type="transmembrane region" description="Helical" evidence="13">
    <location>
        <begin position="187"/>
        <end position="204"/>
    </location>
</feature>
<evidence type="ECO:0000256" key="1">
    <source>
        <dbReference type="ARBA" id="ARBA00004651"/>
    </source>
</evidence>
<evidence type="ECO:0000313" key="16">
    <source>
        <dbReference type="Proteomes" id="UP001220610"/>
    </source>
</evidence>
<name>A0AAJ6BHQ2_9BACT</name>
<keyword evidence="9 13" id="KW-1133">Transmembrane helix</keyword>
<dbReference type="GO" id="GO:0005886">
    <property type="term" value="C:plasma membrane"/>
    <property type="evidence" value="ECO:0007669"/>
    <property type="project" value="UniProtKB-SubCell"/>
</dbReference>
<evidence type="ECO:0000256" key="4">
    <source>
        <dbReference type="ARBA" id="ARBA00022475"/>
    </source>
</evidence>
<keyword evidence="3" id="KW-0813">Transport</keyword>
<sequence length="253" mass="29905">MATKKYLHVHRLRRVYVWELPVRVYHWLNAAVMIVLIVTGFYIANPPALTSGKEASFQFLMGWMRFFHFVAAYIFFFNFLFRLYWGFTGNKWANWKQFIPTNKRFFQEMWQVFKIDILMMKGKEHMSVGHNAMAGFIYFFTFIAFGVQCLTGFGLYASMSDWWLPRLFAWVPAMLGGDILTRQIHHWCMWFFILFAVIHVYLVFYHDYVEGRGEISSMGGGWKFIEEEAFKKEENTAPDRSELPGKEGHPGTA</sequence>
<reference evidence="15" key="1">
    <citation type="submission" date="2023-03" db="EMBL/GenBank/DDBJ databases">
        <title>Andean soil-derived lignocellulolytic bacterial consortium as a source of novel taxa and putative plastic-active enzymes.</title>
        <authorList>
            <person name="Diaz-Garcia L."/>
            <person name="Chuvochina M."/>
            <person name="Feuerriegel G."/>
            <person name="Bunk B."/>
            <person name="Sproer C."/>
            <person name="Streit W.R."/>
            <person name="Rodriguez L.M."/>
            <person name="Overmann J."/>
            <person name="Jimenez D.J."/>
        </authorList>
    </citation>
    <scope>NUCLEOTIDE SEQUENCE</scope>
    <source>
        <strain evidence="15">MAG 7</strain>
    </source>
</reference>
<feature type="transmembrane region" description="Helical" evidence="13">
    <location>
        <begin position="136"/>
        <end position="157"/>
    </location>
</feature>
<feature type="transmembrane region" description="Helical" evidence="13">
    <location>
        <begin position="20"/>
        <end position="43"/>
    </location>
</feature>
<gene>
    <name evidence="15" type="primary">cybH</name>
    <name evidence="15" type="ORF">P0Y53_10710</name>
</gene>
<evidence type="ECO:0000256" key="6">
    <source>
        <dbReference type="ARBA" id="ARBA00022692"/>
    </source>
</evidence>
<feature type="region of interest" description="Disordered" evidence="12">
    <location>
        <begin position="233"/>
        <end position="253"/>
    </location>
</feature>